<feature type="repeat" description="Filamin" evidence="9">
    <location>
        <begin position="2090"/>
        <end position="2188"/>
    </location>
</feature>
<protein>
    <submittedName>
        <fullName evidence="12">Filamin-B isoform X1</fullName>
    </submittedName>
</protein>
<dbReference type="InterPro" id="IPR001715">
    <property type="entry name" value="CH_dom"/>
</dbReference>
<dbReference type="FunFam" id="2.60.40.10:FF:000125">
    <property type="entry name" value="filamin-B isoform X1"/>
    <property type="match status" value="1"/>
</dbReference>
<feature type="repeat" description="Filamin" evidence="9">
    <location>
        <begin position="1611"/>
        <end position="1706"/>
    </location>
</feature>
<dbReference type="FunFam" id="2.60.40.10:FF:000157">
    <property type="entry name" value="filamin-C isoform X1"/>
    <property type="match status" value="1"/>
</dbReference>
<feature type="repeat" description="Filamin" evidence="9">
    <location>
        <begin position="2510"/>
        <end position="2604"/>
    </location>
</feature>
<keyword evidence="8" id="KW-0206">Cytoskeleton</keyword>
<dbReference type="InterPro" id="IPR017868">
    <property type="entry name" value="Filamin/ABP280_repeat-like"/>
</dbReference>
<dbReference type="PROSITE" id="PS50194">
    <property type="entry name" value="FILAMIN_REPEAT"/>
    <property type="match status" value="24"/>
</dbReference>
<evidence type="ECO:0000256" key="7">
    <source>
        <dbReference type="ARBA" id="ARBA00023203"/>
    </source>
</evidence>
<dbReference type="Proteomes" id="UP001190640">
    <property type="component" value="Chromosome 4"/>
</dbReference>
<dbReference type="FunFam" id="1.10.418.10:FF:000006">
    <property type="entry name" value="Filamin-B isoform A"/>
    <property type="match status" value="1"/>
</dbReference>
<dbReference type="FunFam" id="2.60.40.10:FF:000126">
    <property type="entry name" value="filamin-C isoform X1"/>
    <property type="match status" value="1"/>
</dbReference>
<evidence type="ECO:0000256" key="8">
    <source>
        <dbReference type="ARBA" id="ARBA00023212"/>
    </source>
</evidence>
<dbReference type="InterPro" id="IPR001298">
    <property type="entry name" value="Filamin/ABP280_rpt"/>
</dbReference>
<dbReference type="SMART" id="SM00033">
    <property type="entry name" value="CH"/>
    <property type="match status" value="2"/>
</dbReference>
<keyword evidence="7" id="KW-0009">Actin-binding</keyword>
<keyword evidence="5" id="KW-0677">Repeat</keyword>
<sequence>MPVTEKDLAEDAPWKRIQQNTFTRWCNEHLRCVNKRIGNLQYDLSDGLRLIALLEVLSQKRMYRKYHQRPTFRQMQLENVSVALEFLEKENIKLVSIDSKAIVDGNLKLILGLVWTLILHYSISMPVWEDEGDDDAKKQTPKQRLLGWIQNKIPYLPITNFNQNWQDGKALGALVDSCAPGLCPDWEAWDPKKPVDNAREAMQQADDWLGVPQVITPEEIIHPDVDEHSVMTYLSQFPKAKLKPGAPLKPKLNPKKARAYGRGVEPHGNMVKQPANFTVDTISAGQGEVMVFVEDPEGNREEAKVTPENDKNKTYAVQYVPKVTGPHKVTVLFAGQHISKSPFEVNVDKAQGDASKVTAKGPGLEATGNIANKPTYFEIYTAGAGVGDIGVDVEDHQGKNTVDVMVEDKGNQVYRCVYKPLHAGPHTIRVVFAGEHVPKSPWSVLIGEACNPNACRASGRGLQPKGVRIRETADFKVDTKAAGSGDIHVAIKGPKGLEELVKQKEFVDGVYAFEYYPLTPGKYIVTISWGGHNIPKSPFEVQVGPEAGLQKVRAWGPGLHEGVVGKSADFVVESIGPEVGSLGFAIEGPSQAKIECDDKNDGSCDVKYWPKEPGEYAVHIMCDDEDIQDSPYMAFIQPASLDFDSDKVKAYGPGLERTGCIVNNPAEFTVDASEAGNAPLKIYAQDGDGDPIDIQMKSKPGGIYACSYVPTKSMKHTLAVTWGGANVPNSPYRVQIGQGSHPHKVKVVGPGVERTGLKANEPTHFTVDCTEAGEGDVSVGIKCDAHVLNEEEQDIDFDIIHNANDTFTVKYTPPAAGRYTVKVLFAGEEIPTSPFRVKVEPSHDASKVKAEGPGLSKTGVENGKPTHFTVFTKGAGKAPLDVHFSGPLANAEDVVKDLDIIDNYDYSHTVKYTPVQQGNMKVLVTYGGDPIPKSPFTVGVAAPLDLSKIKINGLENRVEVGKDQEFLVDTKGAGGQGKLDVAIFSPTQKPLPCLVEPVVGKECSTAKYIPREEGVYAVDVSYDGNPVPGSPFTVEATLPPDPSKVRAYGPGLQGGLVGKPAEFTIDTKGAGTGGLGLTVEGPCEAKIECSDNGDGTCSVSYLPTKPGEYLVNILFEEVHIPGSPFKADVDIPFDPSKVVATGPGLQHGKVGEAGLLNVDCSEAGPGKLDMEAVSDSGSKADVEVQDNKDGTYAVTYVPLSAEMYTLRMKYGGEPVPNFPARVKVDPAVDTSKIQVFGPGIEGKDVFREATTDFTVDARPLTKTGGDHIGAQIVNPSGASTDCLIKDNADGTYAVEFTPYERGPHTVEVTYDDVPVPNSPFKVDVTEGCHPSRVLAEGSGLKEAFTDKPNPFTVVTRGAGIGGLGITVEGPSESKISCKDNKDGSCSAEYIPYAPGDYDVNITYGGEHIPGSPFRVPVKDVIDPYKVKVAGPGLGTAVRAKIPQSFTVDTSKAGIAPLEVMVTGPRGLAEPVNIVDNGDGTHTVAYTPLQEGPYTVSVKYANEEIARSPFKVKVLPTYDASKVTANGPGLSSYGIPASVPAEFAVDAKDAGQGLLSVNISDQEGKPKKVDIHNNSDGTYIVTYIPDKTGRYAVGIKYGGDDIPLSPYRIRVMPAGDASKCLATGPGIAATVKTGEEVGFVVDAKSAGKGKVTCTVLTPDGTEAEAEVIENEDGTYDIYYTAAKPGTYVIYVRFGGVDIPNSPFTVMATDADDVAVLSQEPLNAACPPGFHPWVTEEPYVPGDMNGVGFKPFDMVIPFAVRKGEITGEVHMPSGKTATPEIVDNKDGTVTVRYAPVEVGLHEMHIKYIGNHIPESPLQFYVNYPNSGNVTAYGPGLVYGVSNKPATFTIVTEDAGEGGLDLAIEGPSKAEISCIDNKDGTCTVTYLPTLPGNYSILVKYNDKHIPGSPFTAKITDDSRRRSQVKLGSAADFLLDINETDLSLLTASIKAPSGRDEPCLLKRLPNNHIGISFIPREVGEHWVSIIKNGSHVPNSPVSIMVVQSEIGDASRARVSGRGLVEGRTFEMCDFIVDTRDAGYGGISLAVEGPSKVDIQTEDLDDGTCRVSYFPTVPGVYIVSTKFADEHIPGSPFTVKISGEGRVKESITRTQRAPSVATVGSLCDLNLKIPEIDIGDMSARVTSPSGRSTDAEIVEHDKDTYCVRFVPQEMGVHTVDVRYRGQHVPGSPFQFTVGPLGEGGANKVRAGGPGLERAEAGIPAEFSIWTREAGAGGLSIAVEGPSKAEIAFEDHKDGSCGVSYTAQEPGNYEVSIKFNDEHIPESPYLVPVIAPSDDARRLTVMSLQESGLKVNQPASFAIRLNGAKGKIDAKVHSPIGAVEECHVSELEQDKYAVRFIPRENGIHSIDVKFNGSHVVGSPFKVRVGEPGQADSQALVTAYGPGLESGITGLQSAFTINTTKAGPGTLAVTIEGPSKVKMDCQEAPEGYKVMYTPMAPGNYLIGIKYGGPNHIAGSPFKAKVTGQRLVSPGISNETSSIMVESVTRSTTDTCYRAIPKSSSDASKVTSRGAGLSRAFVGQKNSFSVDSSKAGSNMLLVGVHGPTTPCEEVSVKHLGNHQYNVTYVVKEKGDYILAVKWGEEHIPGSPFHVTVP</sequence>
<dbReference type="SUPFAM" id="SSF81296">
    <property type="entry name" value="E set domains"/>
    <property type="match status" value="24"/>
</dbReference>
<dbReference type="GO" id="GO:0051015">
    <property type="term" value="F:actin filament binding"/>
    <property type="evidence" value="ECO:0007669"/>
    <property type="project" value="InterPro"/>
</dbReference>
<feature type="repeat" description="Filamin" evidence="9">
    <location>
        <begin position="1037"/>
        <end position="1129"/>
    </location>
</feature>
<feature type="repeat" description="Filamin" evidence="9">
    <location>
        <begin position="1739"/>
        <end position="1819"/>
    </location>
</feature>
<dbReference type="FunFam" id="2.60.40.10:FF:000079">
    <property type="entry name" value="Filamin-B isoform C"/>
    <property type="match status" value="1"/>
</dbReference>
<keyword evidence="3" id="KW-0963">Cytoplasm</keyword>
<dbReference type="InterPro" id="IPR001589">
    <property type="entry name" value="Actinin_actin-bd_CS"/>
</dbReference>
<dbReference type="CTD" id="2317"/>
<evidence type="ECO:0000256" key="5">
    <source>
        <dbReference type="ARBA" id="ARBA00022737"/>
    </source>
</evidence>
<feature type="repeat" description="Filamin" evidence="9">
    <location>
        <begin position="2191"/>
        <end position="2283"/>
    </location>
</feature>
<gene>
    <name evidence="12" type="primary">FLNB</name>
</gene>
<dbReference type="InterPro" id="IPR014756">
    <property type="entry name" value="Ig_E-set"/>
</dbReference>
<dbReference type="PROSITE" id="PS50021">
    <property type="entry name" value="CH"/>
    <property type="match status" value="2"/>
</dbReference>
<evidence type="ECO:0000256" key="3">
    <source>
        <dbReference type="ARBA" id="ARBA00022490"/>
    </source>
</evidence>
<comment type="subcellular location">
    <subcellularLocation>
        <location evidence="1">Cytoplasm</location>
        <location evidence="1">Cytoskeleton</location>
    </subcellularLocation>
</comment>
<dbReference type="SMART" id="SM00557">
    <property type="entry name" value="IG_FLMN"/>
    <property type="match status" value="24"/>
</dbReference>
<dbReference type="Pfam" id="PF00630">
    <property type="entry name" value="Filamin"/>
    <property type="match status" value="24"/>
</dbReference>
<feature type="repeat" description="Filamin" evidence="9">
    <location>
        <begin position="1819"/>
        <end position="1911"/>
    </location>
</feature>
<feature type="repeat" description="Filamin" evidence="9">
    <location>
        <begin position="2285"/>
        <end position="2378"/>
    </location>
</feature>
<keyword evidence="4" id="KW-0597">Phosphoprotein</keyword>
<accession>A0AA97KVW3</accession>
<evidence type="ECO:0000313" key="11">
    <source>
        <dbReference type="Proteomes" id="UP001190640"/>
    </source>
</evidence>
<feature type="repeat" description="Filamin" evidence="9">
    <location>
        <begin position="941"/>
        <end position="1036"/>
    </location>
</feature>
<dbReference type="FunFam" id="2.60.40.10:FF:000154">
    <property type="entry name" value="filamin-B isoform X1"/>
    <property type="match status" value="1"/>
</dbReference>
<feature type="repeat" description="Filamin" evidence="9">
    <location>
        <begin position="1325"/>
        <end position="1417"/>
    </location>
</feature>
<dbReference type="RefSeq" id="XP_054832954.1">
    <property type="nucleotide sequence ID" value="XM_054976979.1"/>
</dbReference>
<dbReference type="FunFam" id="2.60.40.10:FF:000115">
    <property type="entry name" value="filamin-C isoform X1"/>
    <property type="match status" value="1"/>
</dbReference>
<evidence type="ECO:0000313" key="12">
    <source>
        <dbReference type="RefSeq" id="XP_054832954.1"/>
    </source>
</evidence>
<dbReference type="KEGG" id="emc:129328152"/>
<dbReference type="FunFam" id="2.60.40.10:FF:000001">
    <property type="entry name" value="Filamin-C isoform b"/>
    <property type="match status" value="6"/>
</dbReference>
<dbReference type="InterPro" id="IPR044801">
    <property type="entry name" value="Filamin"/>
</dbReference>
<dbReference type="PROSITE" id="PS00019">
    <property type="entry name" value="ACTININ_1"/>
    <property type="match status" value="1"/>
</dbReference>
<evidence type="ECO:0000256" key="4">
    <source>
        <dbReference type="ARBA" id="ARBA00022553"/>
    </source>
</evidence>
<dbReference type="SUPFAM" id="SSF47576">
    <property type="entry name" value="Calponin-homology domain, CH-domain"/>
    <property type="match status" value="1"/>
</dbReference>
<feature type="repeat" description="Filamin" evidence="9">
    <location>
        <begin position="544"/>
        <end position="636"/>
    </location>
</feature>
<dbReference type="Gene3D" id="1.10.418.10">
    <property type="entry name" value="Calponin-like domain"/>
    <property type="match status" value="2"/>
</dbReference>
<feature type="repeat" description="Filamin" evidence="9">
    <location>
        <begin position="1130"/>
        <end position="1224"/>
    </location>
</feature>
<dbReference type="FunFam" id="2.60.40.10:FF:000092">
    <property type="entry name" value="Filamin-B isoform B"/>
    <property type="match status" value="1"/>
</dbReference>
<name>A0AA97KVW3_EUBMA</name>
<dbReference type="GO" id="GO:0030036">
    <property type="term" value="P:actin cytoskeleton organization"/>
    <property type="evidence" value="ECO:0007669"/>
    <property type="project" value="InterPro"/>
</dbReference>
<dbReference type="PANTHER" id="PTHR38537:SF7">
    <property type="entry name" value="FILAMIN-B"/>
    <property type="match status" value="1"/>
</dbReference>
<feature type="repeat" description="Filamin" evidence="9">
    <location>
        <begin position="737"/>
        <end position="839"/>
    </location>
</feature>
<feature type="repeat" description="Filamin" evidence="9">
    <location>
        <begin position="1225"/>
        <end position="1324"/>
    </location>
</feature>
<feature type="repeat" description="Filamin" evidence="9">
    <location>
        <begin position="840"/>
        <end position="940"/>
    </location>
</feature>
<dbReference type="Gene3D" id="2.60.40.10">
    <property type="entry name" value="Immunoglobulins"/>
    <property type="match status" value="24"/>
</dbReference>
<feature type="repeat" description="Filamin" evidence="9">
    <location>
        <begin position="2000"/>
        <end position="2092"/>
    </location>
</feature>
<dbReference type="Pfam" id="PF00307">
    <property type="entry name" value="CH"/>
    <property type="match status" value="2"/>
</dbReference>
<feature type="domain" description="Calponin-homology (CH)" evidence="10">
    <location>
        <begin position="16"/>
        <end position="122"/>
    </location>
</feature>
<keyword evidence="6" id="KW-0832">Ubl conjugation</keyword>
<feature type="repeat" description="Filamin" evidence="9">
    <location>
        <begin position="349"/>
        <end position="446"/>
    </location>
</feature>
<comment type="similarity">
    <text evidence="2">Belongs to the filamin family.</text>
</comment>
<feature type="repeat" description="Filamin" evidence="9">
    <location>
        <begin position="2382"/>
        <end position="2474"/>
    </location>
</feature>
<dbReference type="FunFam" id="2.60.40.10:FF:000168">
    <property type="entry name" value="filamin-C isoform X2"/>
    <property type="match status" value="1"/>
</dbReference>
<feature type="repeat" description="Filamin" evidence="9">
    <location>
        <begin position="249"/>
        <end position="347"/>
    </location>
</feature>
<dbReference type="FunFam" id="2.60.40.10:FF:000007">
    <property type="entry name" value="Filamin-B isoform C"/>
    <property type="match status" value="3"/>
</dbReference>
<dbReference type="FunFam" id="2.60.40.10:FF:000102">
    <property type="entry name" value="filamin-B isoform X2"/>
    <property type="match status" value="1"/>
</dbReference>
<evidence type="ECO:0000256" key="2">
    <source>
        <dbReference type="ARBA" id="ARBA00009238"/>
    </source>
</evidence>
<dbReference type="FunFam" id="1.10.418.10:FF:000008">
    <property type="entry name" value="Filamin-B isoform C"/>
    <property type="match status" value="1"/>
</dbReference>
<dbReference type="PANTHER" id="PTHR38537">
    <property type="entry name" value="JITTERBUG, ISOFORM N"/>
    <property type="match status" value="1"/>
</dbReference>
<dbReference type="CDD" id="cd21313">
    <property type="entry name" value="CH_FLNB_rpt2"/>
    <property type="match status" value="1"/>
</dbReference>
<dbReference type="FunFam" id="2.60.40.10:FF:000122">
    <property type="entry name" value="filamin-C isoform X2"/>
    <property type="match status" value="1"/>
</dbReference>
<dbReference type="InterPro" id="IPR036872">
    <property type="entry name" value="CH_dom_sf"/>
</dbReference>
<dbReference type="PROSITE" id="PS00020">
    <property type="entry name" value="ACTININ_2"/>
    <property type="match status" value="1"/>
</dbReference>
<dbReference type="GO" id="GO:0005856">
    <property type="term" value="C:cytoskeleton"/>
    <property type="evidence" value="ECO:0007669"/>
    <property type="project" value="UniProtKB-SubCell"/>
</dbReference>
<feature type="repeat" description="Filamin" evidence="9">
    <location>
        <begin position="1909"/>
        <end position="1997"/>
    </location>
</feature>
<dbReference type="FunFam" id="2.60.40.10:FF:000096">
    <property type="entry name" value="filamin-C isoform X2"/>
    <property type="match status" value="1"/>
</dbReference>
<dbReference type="FunFam" id="2.60.40.10:FF:000042">
    <property type="entry name" value="Filamin-B isoform B"/>
    <property type="match status" value="2"/>
</dbReference>
<feature type="domain" description="Calponin-homology (CH)" evidence="10">
    <location>
        <begin position="139"/>
        <end position="242"/>
    </location>
</feature>
<evidence type="ECO:0000256" key="1">
    <source>
        <dbReference type="ARBA" id="ARBA00004245"/>
    </source>
</evidence>
<keyword evidence="11" id="KW-1185">Reference proteome</keyword>
<dbReference type="InterPro" id="IPR013783">
    <property type="entry name" value="Ig-like_fold"/>
</dbReference>
<reference evidence="12" key="1">
    <citation type="submission" date="2025-08" db="UniProtKB">
        <authorList>
            <consortium name="RefSeq"/>
        </authorList>
    </citation>
    <scope>IDENTIFICATION</scope>
    <source>
        <tissue evidence="12">Blood</tissue>
    </source>
</reference>
<evidence type="ECO:0000259" key="10">
    <source>
        <dbReference type="PROSITE" id="PS50021"/>
    </source>
</evidence>
<feature type="repeat" description="Filamin" evidence="9">
    <location>
        <begin position="1514"/>
        <end position="1610"/>
    </location>
</feature>
<feature type="repeat" description="Filamin" evidence="9">
    <location>
        <begin position="640"/>
        <end position="736"/>
    </location>
</feature>
<dbReference type="CDD" id="cd21309">
    <property type="entry name" value="CH_FLNB_rpt1"/>
    <property type="match status" value="1"/>
</dbReference>
<proteinExistence type="inferred from homology"/>
<feature type="repeat" description="Filamin" evidence="9">
    <location>
        <begin position="447"/>
        <end position="543"/>
    </location>
</feature>
<evidence type="ECO:0000256" key="9">
    <source>
        <dbReference type="PROSITE-ProRule" id="PRU00087"/>
    </source>
</evidence>
<organism evidence="11 12">
    <name type="scientific">Eublepharis macularius</name>
    <name type="common">Leopard gecko</name>
    <name type="synonym">Cyrtodactylus macularius</name>
    <dbReference type="NCBI Taxonomy" id="481883"/>
    <lineage>
        <taxon>Eukaryota</taxon>
        <taxon>Metazoa</taxon>
        <taxon>Chordata</taxon>
        <taxon>Craniata</taxon>
        <taxon>Vertebrata</taxon>
        <taxon>Euteleostomi</taxon>
        <taxon>Lepidosauria</taxon>
        <taxon>Squamata</taxon>
        <taxon>Bifurcata</taxon>
        <taxon>Gekkota</taxon>
        <taxon>Eublepharidae</taxon>
        <taxon>Eublepharinae</taxon>
        <taxon>Eublepharis</taxon>
    </lineage>
</organism>
<dbReference type="GeneID" id="129328152"/>
<feature type="repeat" description="Filamin" evidence="9">
    <location>
        <begin position="1418"/>
        <end position="1513"/>
    </location>
</feature>
<dbReference type="FunFam" id="2.60.40.10:FF:000105">
    <property type="entry name" value="filamin-C isoform X1"/>
    <property type="match status" value="1"/>
</dbReference>
<dbReference type="FunFam" id="2.60.40.10:FF:000138">
    <property type="entry name" value="filamin-B isoform X1"/>
    <property type="match status" value="1"/>
</dbReference>
<evidence type="ECO:0000256" key="6">
    <source>
        <dbReference type="ARBA" id="ARBA00022843"/>
    </source>
</evidence>